<dbReference type="AlphaFoldDB" id="A0A0G0KDK2"/>
<name>A0A0G0KDK2_9BACT</name>
<keyword evidence="1" id="KW-0472">Membrane</keyword>
<reference evidence="2 3" key="1">
    <citation type="journal article" date="2015" name="Nature">
        <title>rRNA introns, odd ribosomes, and small enigmatic genomes across a large radiation of phyla.</title>
        <authorList>
            <person name="Brown C.T."/>
            <person name="Hug L.A."/>
            <person name="Thomas B.C."/>
            <person name="Sharon I."/>
            <person name="Castelle C.J."/>
            <person name="Singh A."/>
            <person name="Wilkins M.J."/>
            <person name="Williams K.H."/>
            <person name="Banfield J.F."/>
        </authorList>
    </citation>
    <scope>NUCLEOTIDE SEQUENCE [LARGE SCALE GENOMIC DNA]</scope>
</reference>
<proteinExistence type="predicted"/>
<protein>
    <submittedName>
        <fullName evidence="2">Uncharacterized protein</fullName>
    </submittedName>
</protein>
<keyword evidence="1" id="KW-1133">Transmembrane helix</keyword>
<accession>A0A0G0KDK2</accession>
<evidence type="ECO:0000256" key="1">
    <source>
        <dbReference type="SAM" id="Phobius"/>
    </source>
</evidence>
<dbReference type="STRING" id="1618481.US54_C0006G0009"/>
<keyword evidence="1" id="KW-0812">Transmembrane</keyword>
<gene>
    <name evidence="2" type="ORF">US54_C0006G0009</name>
</gene>
<evidence type="ECO:0000313" key="2">
    <source>
        <dbReference type="EMBL" id="KKQ38656.1"/>
    </source>
</evidence>
<evidence type="ECO:0000313" key="3">
    <source>
        <dbReference type="Proteomes" id="UP000034471"/>
    </source>
</evidence>
<organism evidence="2 3">
    <name type="scientific">Candidatus Roizmanbacteria bacterium GW2011_GWA2_37_7</name>
    <dbReference type="NCBI Taxonomy" id="1618481"/>
    <lineage>
        <taxon>Bacteria</taxon>
        <taxon>Candidatus Roizmaniibacteriota</taxon>
    </lineage>
</organism>
<comment type="caution">
    <text evidence="2">The sequence shown here is derived from an EMBL/GenBank/DDBJ whole genome shotgun (WGS) entry which is preliminary data.</text>
</comment>
<dbReference type="Proteomes" id="UP000034471">
    <property type="component" value="Unassembled WGS sequence"/>
</dbReference>
<dbReference type="EMBL" id="LBTJ01000006">
    <property type="protein sequence ID" value="KKQ38656.1"/>
    <property type="molecule type" value="Genomic_DNA"/>
</dbReference>
<feature type="transmembrane region" description="Helical" evidence="1">
    <location>
        <begin position="6"/>
        <end position="25"/>
    </location>
</feature>
<sequence>MKLSINTAIVILIIMLIGVNVAIFIKGLKLGNEINYYETELSTMKQQNIEFEQQIYKLESYVWTASLAAELEYGKFNDPVYIQLPKYAFNQ</sequence>